<name>A0AAD5RGW0_9PEZI</name>
<reference evidence="2" key="1">
    <citation type="submission" date="2022-07" db="EMBL/GenBank/DDBJ databases">
        <title>Draft genome sequence of Zalerion maritima ATCC 34329, a (micro)plastics degrading marine fungus.</title>
        <authorList>
            <person name="Paco A."/>
            <person name="Goncalves M.F.M."/>
            <person name="Rocha-Santos T.A.P."/>
            <person name="Alves A."/>
        </authorList>
    </citation>
    <scope>NUCLEOTIDE SEQUENCE</scope>
    <source>
        <strain evidence="2">ATCC 34329</strain>
    </source>
</reference>
<keyword evidence="3" id="KW-1185">Reference proteome</keyword>
<accession>A0AAD5RGW0</accession>
<feature type="compositionally biased region" description="Basic and acidic residues" evidence="1">
    <location>
        <begin position="111"/>
        <end position="148"/>
    </location>
</feature>
<gene>
    <name evidence="2" type="ORF">MKZ38_008228</name>
</gene>
<evidence type="ECO:0000256" key="1">
    <source>
        <dbReference type="SAM" id="MobiDB-lite"/>
    </source>
</evidence>
<proteinExistence type="predicted"/>
<dbReference type="AlphaFoldDB" id="A0AAD5RGW0"/>
<dbReference type="Proteomes" id="UP001201980">
    <property type="component" value="Unassembled WGS sequence"/>
</dbReference>
<evidence type="ECO:0000313" key="2">
    <source>
        <dbReference type="EMBL" id="KAJ2893787.1"/>
    </source>
</evidence>
<dbReference type="EMBL" id="JAKWBI020000566">
    <property type="protein sequence ID" value="KAJ2893787.1"/>
    <property type="molecule type" value="Genomic_DNA"/>
</dbReference>
<feature type="region of interest" description="Disordered" evidence="1">
    <location>
        <begin position="88"/>
        <end position="166"/>
    </location>
</feature>
<organism evidence="2 3">
    <name type="scientific">Zalerion maritima</name>
    <dbReference type="NCBI Taxonomy" id="339359"/>
    <lineage>
        <taxon>Eukaryota</taxon>
        <taxon>Fungi</taxon>
        <taxon>Dikarya</taxon>
        <taxon>Ascomycota</taxon>
        <taxon>Pezizomycotina</taxon>
        <taxon>Sordariomycetes</taxon>
        <taxon>Lulworthiomycetidae</taxon>
        <taxon>Lulworthiales</taxon>
        <taxon>Lulworthiaceae</taxon>
        <taxon>Zalerion</taxon>
    </lineage>
</organism>
<comment type="caution">
    <text evidence="2">The sequence shown here is derived from an EMBL/GenBank/DDBJ whole genome shotgun (WGS) entry which is preliminary data.</text>
</comment>
<evidence type="ECO:0000313" key="3">
    <source>
        <dbReference type="Proteomes" id="UP001201980"/>
    </source>
</evidence>
<protein>
    <submittedName>
        <fullName evidence="2">Uncharacterized protein</fullName>
    </submittedName>
</protein>
<sequence>MTGLFTPLGRKVCWMDCEPLRAAIGSDISITGDELYEESREELGRLFFGEGARLKTKGQLRNAVTAFATLSGRGNHGASNSNNSCPCMSKDENTHHPCKAALGTPFKGRQPRKERIETAKNIETMDKGEKVKSKGNDSSGERATDQANRHAPRTSPHTRPMPCPRA</sequence>